<proteinExistence type="predicted"/>
<evidence type="ECO:0000259" key="1">
    <source>
        <dbReference type="Pfam" id="PF05699"/>
    </source>
</evidence>
<reference evidence="2" key="1">
    <citation type="submission" date="2025-08" db="UniProtKB">
        <authorList>
            <consortium name="RefSeq"/>
        </authorList>
    </citation>
    <scope>IDENTIFICATION</scope>
    <source>
        <tissue evidence="2">Whole insect</tissue>
    </source>
</reference>
<dbReference type="InParanoid" id="A0A6P7GWA0"/>
<dbReference type="GO" id="GO:0046983">
    <property type="term" value="F:protein dimerization activity"/>
    <property type="evidence" value="ECO:0007669"/>
    <property type="project" value="InterPro"/>
</dbReference>
<sequence>MYIEELSNEDYSSFPFVKALFDENPDESQEISDLLKLLADLKDEMYIRFSDFRKFQEPFRLVENTWAITTANVAHLSIFGYEARDLKNELIDLQNDTERKSIFEEKKKEKAHYKFWEAVENDKFPNLIDCAQKILCIFASTYVGESTFSKLKFIKNKYRSRLTSKNVKNILRISVSSQPANIDAILESCERFRPSTSKN</sequence>
<evidence type="ECO:0000313" key="2">
    <source>
        <dbReference type="RefSeq" id="XP_028154026.1"/>
    </source>
</evidence>
<dbReference type="SUPFAM" id="SSF53098">
    <property type="entry name" value="Ribonuclease H-like"/>
    <property type="match status" value="1"/>
</dbReference>
<dbReference type="RefSeq" id="XP_028154026.1">
    <property type="nucleotide sequence ID" value="XM_028298225.1"/>
</dbReference>
<dbReference type="InterPro" id="IPR012337">
    <property type="entry name" value="RNaseH-like_sf"/>
</dbReference>
<name>A0A6P7GWA0_DIAVI</name>
<dbReference type="PANTHER" id="PTHR45913">
    <property type="entry name" value="EPM2A-INTERACTING PROTEIN 1"/>
    <property type="match status" value="1"/>
</dbReference>
<dbReference type="AlphaFoldDB" id="A0A6P7GWA0"/>
<accession>A0A6P7GWA0</accession>
<protein>
    <submittedName>
        <fullName evidence="2">Uncharacterized protein LOC114347534</fullName>
    </submittedName>
</protein>
<organism evidence="2">
    <name type="scientific">Diabrotica virgifera virgifera</name>
    <name type="common">western corn rootworm</name>
    <dbReference type="NCBI Taxonomy" id="50390"/>
    <lineage>
        <taxon>Eukaryota</taxon>
        <taxon>Metazoa</taxon>
        <taxon>Ecdysozoa</taxon>
        <taxon>Arthropoda</taxon>
        <taxon>Hexapoda</taxon>
        <taxon>Insecta</taxon>
        <taxon>Pterygota</taxon>
        <taxon>Neoptera</taxon>
        <taxon>Endopterygota</taxon>
        <taxon>Coleoptera</taxon>
        <taxon>Polyphaga</taxon>
        <taxon>Cucujiformia</taxon>
        <taxon>Chrysomeloidea</taxon>
        <taxon>Chrysomelidae</taxon>
        <taxon>Galerucinae</taxon>
        <taxon>Diabroticina</taxon>
        <taxon>Diabroticites</taxon>
        <taxon>Diabrotica</taxon>
    </lineage>
</organism>
<dbReference type="Pfam" id="PF05699">
    <property type="entry name" value="Dimer_Tnp_hAT"/>
    <property type="match status" value="1"/>
</dbReference>
<gene>
    <name evidence="2" type="primary">LOC114347534</name>
</gene>
<feature type="domain" description="HAT C-terminal dimerisation" evidence="1">
    <location>
        <begin position="109"/>
        <end position="171"/>
    </location>
</feature>
<dbReference type="PANTHER" id="PTHR45913:SF21">
    <property type="entry name" value="DUF4371 DOMAIN-CONTAINING PROTEIN"/>
    <property type="match status" value="1"/>
</dbReference>
<dbReference type="InterPro" id="IPR008906">
    <property type="entry name" value="HATC_C_dom"/>
</dbReference>